<proteinExistence type="predicted"/>
<name>A0A1Y0CL95_9BACI</name>
<dbReference type="PANTHER" id="PTHR43798">
    <property type="entry name" value="MONOACYLGLYCEROL LIPASE"/>
    <property type="match status" value="1"/>
</dbReference>
<sequence length="262" mass="30088">MYYKTLTHSSSKEWIVLFHGFGGNSSIFYKQLKAFRTEYNILLLDLPGHGKSPYPSGVDLFEYSSEQTIGIMHKLKIESAHFVGISLGTIIMQEIALRKPSIIKSMVLGGATPKLKKWGEFLCRLSVFYPLRKILPHMVPYRIFARVLLPKKNHSDSRKAFIKEAYKLSKETYLGWVLSGLNGYTTYDRLKSIKNKIPKLYISGSEDHMFLSNTKEYVKQEENSTLEVIEKCGHVCNIEESDKFNDLAVSFMKRVDKIRITA</sequence>
<dbReference type="EMBL" id="CP020880">
    <property type="protein sequence ID" value="ART76048.1"/>
    <property type="molecule type" value="Genomic_DNA"/>
</dbReference>
<gene>
    <name evidence="2" type="ORF">B4U37_08380</name>
    <name evidence="3" type="ORF">FZC74_03290</name>
</gene>
<evidence type="ECO:0000313" key="4">
    <source>
        <dbReference type="Proteomes" id="UP000195573"/>
    </source>
</evidence>
<dbReference type="GO" id="GO:0016020">
    <property type="term" value="C:membrane"/>
    <property type="evidence" value="ECO:0007669"/>
    <property type="project" value="TreeGrafter"/>
</dbReference>
<dbReference type="InterPro" id="IPR000073">
    <property type="entry name" value="AB_hydrolase_1"/>
</dbReference>
<dbReference type="InterPro" id="IPR029058">
    <property type="entry name" value="AB_hydrolase_fold"/>
</dbReference>
<feature type="domain" description="AB hydrolase-1" evidence="1">
    <location>
        <begin position="14"/>
        <end position="240"/>
    </location>
</feature>
<dbReference type="Proteomes" id="UP000323393">
    <property type="component" value="Unassembled WGS sequence"/>
</dbReference>
<dbReference type="Proteomes" id="UP000195573">
    <property type="component" value="Chromosome"/>
</dbReference>
<evidence type="ECO:0000259" key="1">
    <source>
        <dbReference type="Pfam" id="PF00561"/>
    </source>
</evidence>
<dbReference type="GeneID" id="96738438"/>
<reference evidence="3 5" key="2">
    <citation type="submission" date="2019-08" db="EMBL/GenBank/DDBJ databases">
        <title>Bacillus genomes from the desert of Cuatro Cienegas, Coahuila.</title>
        <authorList>
            <person name="Olmedo-Alvarez G."/>
        </authorList>
    </citation>
    <scope>NUCLEOTIDE SEQUENCE [LARGE SCALE GENOMIC DNA]</scope>
    <source>
        <strain evidence="3 5">CH88_3T</strain>
    </source>
</reference>
<dbReference type="KEGG" id="bhk:B4U37_08380"/>
<dbReference type="EMBL" id="VTEU01000001">
    <property type="protein sequence ID" value="TYS61314.1"/>
    <property type="molecule type" value="Genomic_DNA"/>
</dbReference>
<dbReference type="InterPro" id="IPR050266">
    <property type="entry name" value="AB_hydrolase_sf"/>
</dbReference>
<evidence type="ECO:0000313" key="5">
    <source>
        <dbReference type="Proteomes" id="UP000323393"/>
    </source>
</evidence>
<dbReference type="Pfam" id="PF00561">
    <property type="entry name" value="Abhydrolase_1"/>
    <property type="match status" value="1"/>
</dbReference>
<dbReference type="Gene3D" id="3.40.50.1820">
    <property type="entry name" value="alpha/beta hydrolase"/>
    <property type="match status" value="1"/>
</dbReference>
<keyword evidence="3" id="KW-0378">Hydrolase</keyword>
<accession>A0A1Y0CL95</accession>
<dbReference type="RefSeq" id="WP_088017860.1">
    <property type="nucleotide sequence ID" value="NZ_CP020880.1"/>
</dbReference>
<dbReference type="GO" id="GO:0016787">
    <property type="term" value="F:hydrolase activity"/>
    <property type="evidence" value="ECO:0007669"/>
    <property type="project" value="UniProtKB-KW"/>
</dbReference>
<keyword evidence="4" id="KW-1185">Reference proteome</keyword>
<reference evidence="2 4" key="1">
    <citation type="submission" date="2017-04" db="EMBL/GenBank/DDBJ databases">
        <title>Complete Genome Sequence of the Bacillus horikoshii 20a strain from Cuatro Cienegas, Coahuila, Mexico.</title>
        <authorList>
            <person name="Zarza E."/>
            <person name="Alcaraz L.D."/>
            <person name="Aguilar-Salinas B."/>
            <person name="Islas A."/>
            <person name="Olmedo-Alvarez G."/>
        </authorList>
    </citation>
    <scope>NUCLEOTIDE SEQUENCE [LARGE SCALE GENOMIC DNA]</scope>
    <source>
        <strain evidence="2 4">20a</strain>
    </source>
</reference>
<evidence type="ECO:0000313" key="2">
    <source>
        <dbReference type="EMBL" id="ART76048.1"/>
    </source>
</evidence>
<evidence type="ECO:0000313" key="3">
    <source>
        <dbReference type="EMBL" id="TYS61314.1"/>
    </source>
</evidence>
<dbReference type="AlphaFoldDB" id="A0A1Y0CL95"/>
<dbReference type="SUPFAM" id="SSF53474">
    <property type="entry name" value="alpha/beta-Hydrolases"/>
    <property type="match status" value="1"/>
</dbReference>
<organism evidence="3 5">
    <name type="scientific">Sutcliffiella horikoshii</name>
    <dbReference type="NCBI Taxonomy" id="79883"/>
    <lineage>
        <taxon>Bacteria</taxon>
        <taxon>Bacillati</taxon>
        <taxon>Bacillota</taxon>
        <taxon>Bacilli</taxon>
        <taxon>Bacillales</taxon>
        <taxon>Bacillaceae</taxon>
        <taxon>Sutcliffiella</taxon>
    </lineage>
</organism>
<protein>
    <submittedName>
        <fullName evidence="3">Alpha/beta hydrolase</fullName>
    </submittedName>
</protein>
<dbReference type="PANTHER" id="PTHR43798:SF33">
    <property type="entry name" value="HYDROLASE, PUTATIVE (AFU_ORTHOLOGUE AFUA_2G14860)-RELATED"/>
    <property type="match status" value="1"/>
</dbReference>